<evidence type="ECO:0000256" key="12">
    <source>
        <dbReference type="SAM" id="Phobius"/>
    </source>
</evidence>
<accession>A0ABD1EL32</accession>
<feature type="domain" description="Major facilitator superfamily (MFS) profile" evidence="13">
    <location>
        <begin position="1"/>
        <end position="419"/>
    </location>
</feature>
<keyword evidence="15" id="KW-1185">Reference proteome</keyword>
<evidence type="ECO:0000256" key="3">
    <source>
        <dbReference type="ARBA" id="ARBA00022448"/>
    </source>
</evidence>
<name>A0ABD1EL32_HYPHA</name>
<keyword evidence="8 12" id="KW-0472">Membrane</keyword>
<feature type="transmembrane region" description="Helical" evidence="12">
    <location>
        <begin position="69"/>
        <end position="92"/>
    </location>
</feature>
<feature type="transmembrane region" description="Helical" evidence="12">
    <location>
        <begin position="392"/>
        <end position="414"/>
    </location>
</feature>
<feature type="transmembrane region" description="Helical" evidence="12">
    <location>
        <begin position="42"/>
        <end position="62"/>
    </location>
</feature>
<dbReference type="PROSITE" id="PS50850">
    <property type="entry name" value="MFS"/>
    <property type="match status" value="1"/>
</dbReference>
<dbReference type="InterPro" id="IPR036259">
    <property type="entry name" value="MFS_trans_sf"/>
</dbReference>
<dbReference type="InterPro" id="IPR020846">
    <property type="entry name" value="MFS_dom"/>
</dbReference>
<dbReference type="FunFam" id="1.20.1250.20:FF:000144">
    <property type="entry name" value="Picot, isoform B"/>
    <property type="match status" value="1"/>
</dbReference>
<dbReference type="InterPro" id="IPR050382">
    <property type="entry name" value="MFS_Na/Anion_cotransporter"/>
</dbReference>
<dbReference type="PANTHER" id="PTHR11662:SF280">
    <property type="entry name" value="FI21844P1-RELATED"/>
    <property type="match status" value="1"/>
</dbReference>
<organism evidence="14 15">
    <name type="scientific">Hypothenemus hampei</name>
    <name type="common">Coffee berry borer</name>
    <dbReference type="NCBI Taxonomy" id="57062"/>
    <lineage>
        <taxon>Eukaryota</taxon>
        <taxon>Metazoa</taxon>
        <taxon>Ecdysozoa</taxon>
        <taxon>Arthropoda</taxon>
        <taxon>Hexapoda</taxon>
        <taxon>Insecta</taxon>
        <taxon>Pterygota</taxon>
        <taxon>Neoptera</taxon>
        <taxon>Endopterygota</taxon>
        <taxon>Coleoptera</taxon>
        <taxon>Polyphaga</taxon>
        <taxon>Cucujiformia</taxon>
        <taxon>Curculionidae</taxon>
        <taxon>Scolytinae</taxon>
        <taxon>Hypothenemus</taxon>
    </lineage>
</organism>
<keyword evidence="6 12" id="KW-1133">Transmembrane helix</keyword>
<proteinExistence type="inferred from homology"/>
<dbReference type="EMBL" id="JBDJPC010000006">
    <property type="protein sequence ID" value="KAL1497201.1"/>
    <property type="molecule type" value="Genomic_DNA"/>
</dbReference>
<comment type="similarity">
    <text evidence="2">Belongs to the major facilitator superfamily. Sodium/anion cotransporter family.</text>
</comment>
<keyword evidence="9" id="KW-0406">Ion transport</keyword>
<evidence type="ECO:0000256" key="5">
    <source>
        <dbReference type="ARBA" id="ARBA00022847"/>
    </source>
</evidence>
<dbReference type="Pfam" id="PF07690">
    <property type="entry name" value="MFS_1"/>
    <property type="match status" value="1"/>
</dbReference>
<keyword evidence="5" id="KW-0769">Symport</keyword>
<evidence type="ECO:0000256" key="9">
    <source>
        <dbReference type="ARBA" id="ARBA00023201"/>
    </source>
</evidence>
<protein>
    <recommendedName>
        <fullName evidence="11">Putative inorganic phosphate cotransporter</fullName>
    </recommendedName>
</protein>
<dbReference type="GO" id="GO:0006814">
    <property type="term" value="P:sodium ion transport"/>
    <property type="evidence" value="ECO:0007669"/>
    <property type="project" value="UniProtKB-KW"/>
</dbReference>
<evidence type="ECO:0000256" key="7">
    <source>
        <dbReference type="ARBA" id="ARBA00023053"/>
    </source>
</evidence>
<feature type="transmembrane region" description="Helical" evidence="12">
    <location>
        <begin position="162"/>
        <end position="181"/>
    </location>
</feature>
<gene>
    <name evidence="14" type="ORF">ABEB36_008198</name>
</gene>
<evidence type="ECO:0000313" key="15">
    <source>
        <dbReference type="Proteomes" id="UP001566132"/>
    </source>
</evidence>
<evidence type="ECO:0000256" key="11">
    <source>
        <dbReference type="ARBA" id="ARBA00068450"/>
    </source>
</evidence>
<evidence type="ECO:0000256" key="6">
    <source>
        <dbReference type="ARBA" id="ARBA00022989"/>
    </source>
</evidence>
<sequence length="449" mass="49612">MFLLLSIGYAMRVNLSVGIVAMTTHSSSNPDIPVYDWDNTGFVLSSFYIGYITLQVFAGELGKRYGVKWFLVGAMLINSAGCAATPLMASLLGSYGVMIIRIIQGMFQGFFFPSVHNILGKWAPKQERSTLGNFIFTGVAFGTIFAMPVTGKIAKTNAGWPMAFYTFGILGVAWCVLWIFLGSNNPEGHSYISREERFYIQSSLGDTEAKQPPPTPWKAILTSMPVWAIVVANFGQNWGYSCLLTEISNYLYKVAGEEIDQNSMLSAAPYLALFILGLAFGPITDWITEKHYLTRAQARKLMNSIGSLCPAIALVILAFLPASNIVAIETFLIIAVGINAAIWCGFQVNHVDLSPTFSGVLMGIGNGSSNIFSILSPLIVDVIVKDQTDPVQWRWVFFIAAIMYIASDIFYVIFAEGERQWWDKPSDECDFNSISTVPMEERNYGKEKS</sequence>
<dbReference type="Gene3D" id="1.20.1250.20">
    <property type="entry name" value="MFS general substrate transporter like domains"/>
    <property type="match status" value="2"/>
</dbReference>
<dbReference type="AlphaFoldDB" id="A0ABD1EL32"/>
<dbReference type="GO" id="GO:0015293">
    <property type="term" value="F:symporter activity"/>
    <property type="evidence" value="ECO:0007669"/>
    <property type="project" value="UniProtKB-KW"/>
</dbReference>
<keyword evidence="4 12" id="KW-0812">Transmembrane</keyword>
<evidence type="ECO:0000256" key="2">
    <source>
        <dbReference type="ARBA" id="ARBA00008586"/>
    </source>
</evidence>
<dbReference type="GO" id="GO:0016020">
    <property type="term" value="C:membrane"/>
    <property type="evidence" value="ECO:0007669"/>
    <property type="project" value="UniProtKB-SubCell"/>
</dbReference>
<reference evidence="14 15" key="1">
    <citation type="submission" date="2024-05" db="EMBL/GenBank/DDBJ databases">
        <title>Genetic variation in Jamaican populations of the coffee berry borer (Hypothenemus hampei).</title>
        <authorList>
            <person name="Errbii M."/>
            <person name="Myrie A."/>
        </authorList>
    </citation>
    <scope>NUCLEOTIDE SEQUENCE [LARGE SCALE GENOMIC DNA]</scope>
    <source>
        <strain evidence="14">JA-Hopewell-2020-01-JO</strain>
        <tissue evidence="14">Whole body</tissue>
    </source>
</reference>
<evidence type="ECO:0000259" key="13">
    <source>
        <dbReference type="PROSITE" id="PS50850"/>
    </source>
</evidence>
<dbReference type="SUPFAM" id="SSF103473">
    <property type="entry name" value="MFS general substrate transporter"/>
    <property type="match status" value="1"/>
</dbReference>
<dbReference type="PANTHER" id="PTHR11662">
    <property type="entry name" value="SOLUTE CARRIER FAMILY 17"/>
    <property type="match status" value="1"/>
</dbReference>
<keyword evidence="3" id="KW-0813">Transport</keyword>
<evidence type="ECO:0000256" key="1">
    <source>
        <dbReference type="ARBA" id="ARBA00004141"/>
    </source>
</evidence>
<comment type="function">
    <text evidence="10">May be an inorganic phosphate cotransporter.</text>
</comment>
<keyword evidence="7" id="KW-0915">Sodium</keyword>
<feature type="transmembrane region" description="Helical" evidence="12">
    <location>
        <begin position="300"/>
        <end position="320"/>
    </location>
</feature>
<feature type="transmembrane region" description="Helical" evidence="12">
    <location>
        <begin position="358"/>
        <end position="380"/>
    </location>
</feature>
<dbReference type="Proteomes" id="UP001566132">
    <property type="component" value="Unassembled WGS sequence"/>
</dbReference>
<feature type="transmembrane region" description="Helical" evidence="12">
    <location>
        <begin position="131"/>
        <end position="150"/>
    </location>
</feature>
<dbReference type="InterPro" id="IPR011701">
    <property type="entry name" value="MFS"/>
</dbReference>
<comment type="caution">
    <text evidence="14">The sequence shown here is derived from an EMBL/GenBank/DDBJ whole genome shotgun (WGS) entry which is preliminary data.</text>
</comment>
<keyword evidence="9" id="KW-0739">Sodium transport</keyword>
<evidence type="ECO:0000256" key="4">
    <source>
        <dbReference type="ARBA" id="ARBA00022692"/>
    </source>
</evidence>
<dbReference type="FunFam" id="1.20.1250.20:FF:000003">
    <property type="entry name" value="Solute carrier family 17 member 3"/>
    <property type="match status" value="1"/>
</dbReference>
<comment type="subcellular location">
    <subcellularLocation>
        <location evidence="1">Membrane</location>
        <topology evidence="1">Multi-pass membrane protein</topology>
    </subcellularLocation>
</comment>
<feature type="transmembrane region" description="Helical" evidence="12">
    <location>
        <begin position="326"/>
        <end position="346"/>
    </location>
</feature>
<feature type="transmembrane region" description="Helical" evidence="12">
    <location>
        <begin position="98"/>
        <end position="119"/>
    </location>
</feature>
<evidence type="ECO:0000313" key="14">
    <source>
        <dbReference type="EMBL" id="KAL1497201.1"/>
    </source>
</evidence>
<evidence type="ECO:0000256" key="8">
    <source>
        <dbReference type="ARBA" id="ARBA00023136"/>
    </source>
</evidence>
<evidence type="ECO:0000256" key="10">
    <source>
        <dbReference type="ARBA" id="ARBA00054632"/>
    </source>
</evidence>